<sequence length="166" mass="18372">MGAFATAVQNRLCDTLVERCDDYDWEIERRIAGTPVDIAGCRSAEWVLVELEWRRADPADNTAKLFRHLAEGAFDDGNAPDASDTSDADRVAVFQVFTGYYDLTSGGVSAKRENAEFVGRVASDALDRFTYAPIEFELDPPKRGGERSDDWQAVTDATARTIATRL</sequence>
<dbReference type="STRING" id="1227456.C450_02154"/>
<evidence type="ECO:0000313" key="2">
    <source>
        <dbReference type="Proteomes" id="UP000011625"/>
    </source>
</evidence>
<dbReference type="OrthoDB" id="260878at2157"/>
<gene>
    <name evidence="1" type="ORF">C450_02154</name>
</gene>
<protein>
    <submittedName>
        <fullName evidence="1">Uncharacterized protein</fullName>
    </submittedName>
</protein>
<name>M0NCI3_9EURY</name>
<comment type="caution">
    <text evidence="1">The sequence shown here is derived from an EMBL/GenBank/DDBJ whole genome shotgun (WGS) entry which is preliminary data.</text>
</comment>
<accession>M0NCI3</accession>
<keyword evidence="2" id="KW-1185">Reference proteome</keyword>
<reference evidence="1 2" key="1">
    <citation type="journal article" date="2014" name="PLoS Genet.">
        <title>Phylogenetically driven sequencing of extremely halophilic archaea reveals strategies for static and dynamic osmo-response.</title>
        <authorList>
            <person name="Becker E.A."/>
            <person name="Seitzer P.M."/>
            <person name="Tritt A."/>
            <person name="Larsen D."/>
            <person name="Krusor M."/>
            <person name="Yao A.I."/>
            <person name="Wu D."/>
            <person name="Madern D."/>
            <person name="Eisen J.A."/>
            <person name="Darling A.E."/>
            <person name="Facciotti M.T."/>
        </authorList>
    </citation>
    <scope>NUCLEOTIDE SEQUENCE [LARGE SCALE GENOMIC DNA]</scope>
    <source>
        <strain evidence="1 2">DSM 8989</strain>
    </source>
</reference>
<dbReference type="Proteomes" id="UP000011625">
    <property type="component" value="Unassembled WGS sequence"/>
</dbReference>
<proteinExistence type="predicted"/>
<dbReference type="PATRIC" id="fig|1227456.3.peg.451"/>
<dbReference type="RefSeq" id="WP_005039418.1">
    <property type="nucleotide sequence ID" value="NZ_AOME01000013.1"/>
</dbReference>
<evidence type="ECO:0000313" key="1">
    <source>
        <dbReference type="EMBL" id="EMA55531.1"/>
    </source>
</evidence>
<dbReference type="EMBL" id="AOME01000013">
    <property type="protein sequence ID" value="EMA55531.1"/>
    <property type="molecule type" value="Genomic_DNA"/>
</dbReference>
<dbReference type="AlphaFoldDB" id="M0NCI3"/>
<organism evidence="1 2">
    <name type="scientific">Halococcus salifodinae DSM 8989</name>
    <dbReference type="NCBI Taxonomy" id="1227456"/>
    <lineage>
        <taxon>Archaea</taxon>
        <taxon>Methanobacteriati</taxon>
        <taxon>Methanobacteriota</taxon>
        <taxon>Stenosarchaea group</taxon>
        <taxon>Halobacteria</taxon>
        <taxon>Halobacteriales</taxon>
        <taxon>Halococcaceae</taxon>
        <taxon>Halococcus</taxon>
    </lineage>
</organism>